<dbReference type="AlphaFoldDB" id="A0A2S6ITW7"/>
<comment type="caution">
    <text evidence="1">The sequence shown here is derived from an EMBL/GenBank/DDBJ whole genome shotgun (WGS) entry which is preliminary data.</text>
</comment>
<evidence type="ECO:0000313" key="2">
    <source>
        <dbReference type="Proteomes" id="UP000239485"/>
    </source>
</evidence>
<dbReference type="EMBL" id="PTJD01000003">
    <property type="protein sequence ID" value="PPK97585.1"/>
    <property type="molecule type" value="Genomic_DNA"/>
</dbReference>
<gene>
    <name evidence="1" type="ORF">CLV92_103119</name>
</gene>
<protein>
    <recommendedName>
        <fullName evidence="3">Insertion element protein</fullName>
    </recommendedName>
</protein>
<dbReference type="Proteomes" id="UP000239485">
    <property type="component" value="Unassembled WGS sequence"/>
</dbReference>
<name>A0A2S6ITW7_9ACTN</name>
<accession>A0A2S6ITW7</accession>
<sequence>MSEEGGRSTPLHCPMCAGERLFPDEASPTAWRCAECLRIFSVRILGVAPIPGGGSA</sequence>
<organism evidence="1 2">
    <name type="scientific">Kineococcus xinjiangensis</name>
    <dbReference type="NCBI Taxonomy" id="512762"/>
    <lineage>
        <taxon>Bacteria</taxon>
        <taxon>Bacillati</taxon>
        <taxon>Actinomycetota</taxon>
        <taxon>Actinomycetes</taxon>
        <taxon>Kineosporiales</taxon>
        <taxon>Kineosporiaceae</taxon>
        <taxon>Kineococcus</taxon>
    </lineage>
</organism>
<keyword evidence="2" id="KW-1185">Reference proteome</keyword>
<dbReference type="OrthoDB" id="4243321at2"/>
<evidence type="ECO:0000313" key="1">
    <source>
        <dbReference type="EMBL" id="PPK97585.1"/>
    </source>
</evidence>
<evidence type="ECO:0008006" key="3">
    <source>
        <dbReference type="Google" id="ProtNLM"/>
    </source>
</evidence>
<dbReference type="RefSeq" id="WP_104431779.1">
    <property type="nucleotide sequence ID" value="NZ_PTJD01000003.1"/>
</dbReference>
<proteinExistence type="predicted"/>
<reference evidence="1 2" key="1">
    <citation type="submission" date="2018-02" db="EMBL/GenBank/DDBJ databases">
        <title>Genomic Encyclopedia of Archaeal and Bacterial Type Strains, Phase II (KMG-II): from individual species to whole genera.</title>
        <authorList>
            <person name="Goeker M."/>
        </authorList>
    </citation>
    <scope>NUCLEOTIDE SEQUENCE [LARGE SCALE GENOMIC DNA]</scope>
    <source>
        <strain evidence="1 2">DSM 22857</strain>
    </source>
</reference>